<dbReference type="AlphaFoldDB" id="A0A645BHG3"/>
<sequence length="322" mass="33803">MRCKVNILVWKNRVTQLLGVQYPLIQGGMAWVANATLAAAVSNGGGIGLIGAANMPPEILEQELIRARELTDKPFGLNIMLMSSTADAAMELAAKHRVPIVTTGAGSPGKVIERLKPLGTVVIPVIASVAQAKRVEKQGADAVVAEGTEAGGHIGDLTTMVLVPQIVDSVNIPVIAAGGVADGRGIAAAFSLGAEGVQIGTRMVCCSECTVHQNYKEAILKARDRSNVVTGRPTGHPVRCLKNKLSARFEELENAGASIDDIEKLGTGRLRAAVVDGDIEWGSVMAGQSAGMINDIKPAAEIIQTMFNEAADVISRLPHFEF</sequence>
<dbReference type="PANTHER" id="PTHR32332">
    <property type="entry name" value="2-NITROPROPANE DIOXYGENASE"/>
    <property type="match status" value="1"/>
</dbReference>
<accession>A0A645BHG3</accession>
<keyword evidence="3 4" id="KW-0560">Oxidoreductase</keyword>
<dbReference type="CDD" id="cd04730">
    <property type="entry name" value="NPD_like"/>
    <property type="match status" value="1"/>
</dbReference>
<organism evidence="4">
    <name type="scientific">bioreactor metagenome</name>
    <dbReference type="NCBI Taxonomy" id="1076179"/>
    <lineage>
        <taxon>unclassified sequences</taxon>
        <taxon>metagenomes</taxon>
        <taxon>ecological metagenomes</taxon>
    </lineage>
</organism>
<dbReference type="InterPro" id="IPR017569">
    <property type="entry name" value="Enoyl_ACP_red-II_put"/>
</dbReference>
<evidence type="ECO:0000256" key="1">
    <source>
        <dbReference type="ARBA" id="ARBA00022630"/>
    </source>
</evidence>
<keyword evidence="1" id="KW-0285">Flavoprotein</keyword>
<dbReference type="GO" id="GO:0018580">
    <property type="term" value="F:nitronate monooxygenase activity"/>
    <property type="evidence" value="ECO:0007669"/>
    <property type="project" value="UniProtKB-EC"/>
</dbReference>
<gene>
    <name evidence="4" type="ORF">SDC9_109520</name>
</gene>
<dbReference type="Pfam" id="PF03060">
    <property type="entry name" value="NMO"/>
    <property type="match status" value="1"/>
</dbReference>
<comment type="caution">
    <text evidence="4">The sequence shown here is derived from an EMBL/GenBank/DDBJ whole genome shotgun (WGS) entry which is preliminary data.</text>
</comment>
<proteinExistence type="predicted"/>
<dbReference type="PANTHER" id="PTHR32332:SF20">
    <property type="entry name" value="2-NITROPROPANE DIOXYGENASE-LIKE PROTEIN"/>
    <property type="match status" value="1"/>
</dbReference>
<dbReference type="EMBL" id="VSSQ01018972">
    <property type="protein sequence ID" value="MPM62643.1"/>
    <property type="molecule type" value="Genomic_DNA"/>
</dbReference>
<dbReference type="Gene3D" id="3.20.20.70">
    <property type="entry name" value="Aldolase class I"/>
    <property type="match status" value="1"/>
</dbReference>
<keyword evidence="4" id="KW-0503">Monooxygenase</keyword>
<name>A0A645BHG3_9ZZZZ</name>
<evidence type="ECO:0000256" key="2">
    <source>
        <dbReference type="ARBA" id="ARBA00022643"/>
    </source>
</evidence>
<dbReference type="NCBIfam" id="TIGR03151">
    <property type="entry name" value="enACPred_II"/>
    <property type="match status" value="1"/>
</dbReference>
<dbReference type="InterPro" id="IPR013785">
    <property type="entry name" value="Aldolase_TIM"/>
</dbReference>
<evidence type="ECO:0000313" key="4">
    <source>
        <dbReference type="EMBL" id="MPM62643.1"/>
    </source>
</evidence>
<evidence type="ECO:0000256" key="3">
    <source>
        <dbReference type="ARBA" id="ARBA00023002"/>
    </source>
</evidence>
<dbReference type="SUPFAM" id="SSF51412">
    <property type="entry name" value="Inosine monophosphate dehydrogenase (IMPDH)"/>
    <property type="match status" value="1"/>
</dbReference>
<dbReference type="InterPro" id="IPR004136">
    <property type="entry name" value="NMO"/>
</dbReference>
<reference evidence="4" key="1">
    <citation type="submission" date="2019-08" db="EMBL/GenBank/DDBJ databases">
        <authorList>
            <person name="Kucharzyk K."/>
            <person name="Murdoch R.W."/>
            <person name="Higgins S."/>
            <person name="Loffler F."/>
        </authorList>
    </citation>
    <scope>NUCLEOTIDE SEQUENCE</scope>
</reference>
<dbReference type="EC" id="1.13.12.16" evidence="4"/>
<protein>
    <submittedName>
        <fullName evidence="4">Nitronate monooxygenase</fullName>
        <ecNumber evidence="4">1.13.12.16</ecNumber>
    </submittedName>
</protein>
<keyword evidence="2" id="KW-0288">FMN</keyword>